<dbReference type="InterPro" id="IPR051464">
    <property type="entry name" value="Peptidase_M42_aminopept"/>
</dbReference>
<keyword evidence="3" id="KW-0645">Protease</keyword>
<keyword evidence="5" id="KW-0378">Hydrolase</keyword>
<dbReference type="SUPFAM" id="SSF53187">
    <property type="entry name" value="Zn-dependent exopeptidases"/>
    <property type="match status" value="1"/>
</dbReference>
<evidence type="ECO:0000256" key="2">
    <source>
        <dbReference type="ARBA" id="ARBA00022438"/>
    </source>
</evidence>
<keyword evidence="4" id="KW-0479">Metal-binding</keyword>
<feature type="non-terminal residue" evidence="6">
    <location>
        <position position="228"/>
    </location>
</feature>
<dbReference type="SUPFAM" id="SSF101821">
    <property type="entry name" value="Aminopeptidase/glucanase lid domain"/>
    <property type="match status" value="1"/>
</dbReference>
<feature type="non-terminal residue" evidence="6">
    <location>
        <position position="1"/>
    </location>
</feature>
<dbReference type="InterPro" id="IPR023367">
    <property type="entry name" value="Peptidase_M42_dom2"/>
</dbReference>
<evidence type="ECO:0000256" key="1">
    <source>
        <dbReference type="ARBA" id="ARBA00006272"/>
    </source>
</evidence>
<dbReference type="Gene3D" id="2.40.30.40">
    <property type="entry name" value="Peptidase M42, domain 2"/>
    <property type="match status" value="1"/>
</dbReference>
<dbReference type="AlphaFoldDB" id="A0A383F6L6"/>
<keyword evidence="2" id="KW-0031">Aminopeptidase</keyword>
<dbReference type="EMBL" id="UINC01232038">
    <property type="protein sequence ID" value="SVE64832.1"/>
    <property type="molecule type" value="Genomic_DNA"/>
</dbReference>
<dbReference type="GO" id="GO:0006508">
    <property type="term" value="P:proteolysis"/>
    <property type="evidence" value="ECO:0007669"/>
    <property type="project" value="UniProtKB-KW"/>
</dbReference>
<proteinExistence type="inferred from homology"/>
<dbReference type="GO" id="GO:0004177">
    <property type="term" value="F:aminopeptidase activity"/>
    <property type="evidence" value="ECO:0007669"/>
    <property type="project" value="UniProtKB-KW"/>
</dbReference>
<dbReference type="Pfam" id="PF05343">
    <property type="entry name" value="Peptidase_M42"/>
    <property type="match status" value="1"/>
</dbReference>
<dbReference type="GO" id="GO:0046872">
    <property type="term" value="F:metal ion binding"/>
    <property type="evidence" value="ECO:0007669"/>
    <property type="project" value="UniProtKB-KW"/>
</dbReference>
<evidence type="ECO:0000256" key="5">
    <source>
        <dbReference type="ARBA" id="ARBA00022801"/>
    </source>
</evidence>
<dbReference type="PANTHER" id="PTHR32481">
    <property type="entry name" value="AMINOPEPTIDASE"/>
    <property type="match status" value="1"/>
</dbReference>
<dbReference type="Gene3D" id="3.40.630.10">
    <property type="entry name" value="Zn peptidases"/>
    <property type="match status" value="1"/>
</dbReference>
<evidence type="ECO:0000256" key="3">
    <source>
        <dbReference type="ARBA" id="ARBA00022670"/>
    </source>
</evidence>
<dbReference type="InterPro" id="IPR008007">
    <property type="entry name" value="Peptidase_M42"/>
</dbReference>
<reference evidence="6" key="1">
    <citation type="submission" date="2018-05" db="EMBL/GenBank/DDBJ databases">
        <authorList>
            <person name="Lanie J.A."/>
            <person name="Ng W.-L."/>
            <person name="Kazmierczak K.M."/>
            <person name="Andrzejewski T.M."/>
            <person name="Davidsen T.M."/>
            <person name="Wayne K.J."/>
            <person name="Tettelin H."/>
            <person name="Glass J.I."/>
            <person name="Rusch D."/>
            <person name="Podicherti R."/>
            <person name="Tsui H.-C.T."/>
            <person name="Winkler M.E."/>
        </authorList>
    </citation>
    <scope>NUCLEOTIDE SEQUENCE</scope>
</reference>
<evidence type="ECO:0000256" key="4">
    <source>
        <dbReference type="ARBA" id="ARBA00022723"/>
    </source>
</evidence>
<dbReference type="PANTHER" id="PTHR32481:SF0">
    <property type="entry name" value="AMINOPEPTIDASE YPDE-RELATED"/>
    <property type="match status" value="1"/>
</dbReference>
<accession>A0A383F6L6</accession>
<evidence type="ECO:0000313" key="6">
    <source>
        <dbReference type="EMBL" id="SVE64832.1"/>
    </source>
</evidence>
<organism evidence="6">
    <name type="scientific">marine metagenome</name>
    <dbReference type="NCBI Taxonomy" id="408172"/>
    <lineage>
        <taxon>unclassified sequences</taxon>
        <taxon>metagenomes</taxon>
        <taxon>ecological metagenomes</taxon>
    </lineage>
</organism>
<sequence>KYVDDRGYVKFQQLGGWLDQALIGQRWHILTKKGKIIGVSGIKTPHVMSVEEKKKIIKSDDVFIDVGAENKKDAETRLGIFPGDPIAPVSQFEFLGDNGLYIGKAWDDRIGLAVMTEVARSLKSTVIQNKVFLVSTVQEEVGLRGAGTSSFAIDPDIGINIESGVAGDYPGISKNESQEQIGCGPTIFLHDSMMLPNLKLRDLAISIAKELQMDIQFNVLKGYGEDGA</sequence>
<name>A0A383F6L6_9ZZZZ</name>
<protein>
    <submittedName>
        <fullName evidence="6">Uncharacterized protein</fullName>
    </submittedName>
</protein>
<comment type="similarity">
    <text evidence="1">Belongs to the peptidase M42 family.</text>
</comment>
<gene>
    <name evidence="6" type="ORF">METZ01_LOCUS517686</name>
</gene>